<evidence type="ECO:0000259" key="13">
    <source>
        <dbReference type="PROSITE" id="PS50885"/>
    </source>
</evidence>
<dbReference type="SUPFAM" id="SSF47384">
    <property type="entry name" value="Homodimeric domain of signal transducing histidine kinase"/>
    <property type="match status" value="1"/>
</dbReference>
<dbReference type="InterPro" id="IPR003660">
    <property type="entry name" value="HAMP_dom"/>
</dbReference>
<dbReference type="SUPFAM" id="SSF55874">
    <property type="entry name" value="ATPase domain of HSP90 chaperone/DNA topoisomerase II/histidine kinase"/>
    <property type="match status" value="1"/>
</dbReference>
<dbReference type="RefSeq" id="WP_352065667.1">
    <property type="nucleotide sequence ID" value="NZ_JBEPAZ010000063.1"/>
</dbReference>
<dbReference type="Gene3D" id="6.10.340.10">
    <property type="match status" value="1"/>
</dbReference>
<dbReference type="Gene3D" id="3.30.565.10">
    <property type="entry name" value="Histidine kinase-like ATPase, C-terminal domain"/>
    <property type="match status" value="1"/>
</dbReference>
<dbReference type="InterPro" id="IPR005467">
    <property type="entry name" value="His_kinase_dom"/>
</dbReference>
<feature type="transmembrane region" description="Helical" evidence="11">
    <location>
        <begin position="20"/>
        <end position="44"/>
    </location>
</feature>
<dbReference type="PANTHER" id="PTHR43711">
    <property type="entry name" value="TWO-COMPONENT HISTIDINE KINASE"/>
    <property type="match status" value="1"/>
</dbReference>
<dbReference type="PANTHER" id="PTHR43711:SF1">
    <property type="entry name" value="HISTIDINE KINASE 1"/>
    <property type="match status" value="1"/>
</dbReference>
<keyword evidence="5" id="KW-0808">Transferase</keyword>
<dbReference type="Proteomes" id="UP001470023">
    <property type="component" value="Unassembled WGS sequence"/>
</dbReference>
<dbReference type="InterPro" id="IPR036890">
    <property type="entry name" value="HATPase_C_sf"/>
</dbReference>
<dbReference type="InterPro" id="IPR050736">
    <property type="entry name" value="Sensor_HK_Regulatory"/>
</dbReference>
<comment type="subcellular location">
    <subcellularLocation>
        <location evidence="2">Cell membrane</location>
    </subcellularLocation>
</comment>
<dbReference type="InterPro" id="IPR003594">
    <property type="entry name" value="HATPase_dom"/>
</dbReference>
<dbReference type="GO" id="GO:0016301">
    <property type="term" value="F:kinase activity"/>
    <property type="evidence" value="ECO:0007669"/>
    <property type="project" value="UniProtKB-KW"/>
</dbReference>
<keyword evidence="6 11" id="KW-0812">Transmembrane</keyword>
<keyword evidence="11" id="KW-0472">Membrane</keyword>
<dbReference type="PRINTS" id="PR00344">
    <property type="entry name" value="BCTRLSENSOR"/>
</dbReference>
<evidence type="ECO:0000256" key="1">
    <source>
        <dbReference type="ARBA" id="ARBA00000085"/>
    </source>
</evidence>
<keyword evidence="15" id="KW-1185">Reference proteome</keyword>
<evidence type="ECO:0000256" key="5">
    <source>
        <dbReference type="ARBA" id="ARBA00022679"/>
    </source>
</evidence>
<reference evidence="14 15" key="1">
    <citation type="submission" date="2024-06" db="EMBL/GenBank/DDBJ databases">
        <title>The Natural Products Discovery Center: Release of the First 8490 Sequenced Strains for Exploring Actinobacteria Biosynthetic Diversity.</title>
        <authorList>
            <person name="Kalkreuter E."/>
            <person name="Kautsar S.A."/>
            <person name="Yang D."/>
            <person name="Bader C.D."/>
            <person name="Teijaro C.N."/>
            <person name="Fluegel L."/>
            <person name="Davis C.M."/>
            <person name="Simpson J.R."/>
            <person name="Lauterbach L."/>
            <person name="Steele A.D."/>
            <person name="Gui C."/>
            <person name="Meng S."/>
            <person name="Li G."/>
            <person name="Viehrig K."/>
            <person name="Ye F."/>
            <person name="Su P."/>
            <person name="Kiefer A.F."/>
            <person name="Nichols A."/>
            <person name="Cepeda A.J."/>
            <person name="Yan W."/>
            <person name="Fan B."/>
            <person name="Jiang Y."/>
            <person name="Adhikari A."/>
            <person name="Zheng C.-J."/>
            <person name="Schuster L."/>
            <person name="Cowan T.M."/>
            <person name="Smanski M.J."/>
            <person name="Chevrette M.G."/>
            <person name="De Carvalho L.P.S."/>
            <person name="Shen B."/>
        </authorList>
    </citation>
    <scope>NUCLEOTIDE SEQUENCE [LARGE SCALE GENOMIC DNA]</scope>
    <source>
        <strain evidence="14 15">NPDC001166</strain>
    </source>
</reference>
<feature type="transmembrane region" description="Helical" evidence="11">
    <location>
        <begin position="322"/>
        <end position="342"/>
    </location>
</feature>
<dbReference type="Pfam" id="PF00672">
    <property type="entry name" value="HAMP"/>
    <property type="match status" value="1"/>
</dbReference>
<dbReference type="InterPro" id="IPR004358">
    <property type="entry name" value="Sig_transdc_His_kin-like_C"/>
</dbReference>
<feature type="region of interest" description="Disordered" evidence="10">
    <location>
        <begin position="108"/>
        <end position="127"/>
    </location>
</feature>
<evidence type="ECO:0000256" key="11">
    <source>
        <dbReference type="SAM" id="Phobius"/>
    </source>
</evidence>
<dbReference type="SMART" id="SM00388">
    <property type="entry name" value="HisKA"/>
    <property type="match status" value="1"/>
</dbReference>
<feature type="domain" description="Histidine kinase" evidence="12">
    <location>
        <begin position="400"/>
        <end position="614"/>
    </location>
</feature>
<name>A0ABV1UJ85_9ACTN</name>
<evidence type="ECO:0000256" key="6">
    <source>
        <dbReference type="ARBA" id="ARBA00022692"/>
    </source>
</evidence>
<dbReference type="SUPFAM" id="SSF158472">
    <property type="entry name" value="HAMP domain-like"/>
    <property type="match status" value="1"/>
</dbReference>
<accession>A0ABV1UJ85</accession>
<sequence length="620" mass="66667">MRRRAPDGRRGRRIPLRKRLLVRLLFVSALIAVCSVAATAWLAVTTTTSALKEEQGQDLAADNSILAQLSGYAATHADWAGVRHTVRDLAARTGRRIALTTADRTLVADSAPRGTPLPPRPAATVDPLRTDTYTESGAQLSGIDPRVVGPYRLPAKERRRLEALAARRERCFARHGLQPTVERMTNGRPVVILGDGTDPADYGATECEDGELNIPTPTEEKALGTLSELARPCLRQAGLDFGGRLFLTFDPGGKDPYGGGYLLAKYAALKKGEVARTAQHCILAARRTQLEPYVAPVTELFLGIGDQTPSRFHMSPANKAKVVGAAGLVLAVTVAVTAVVAVRLVRPLRALTEAAGAPPELHVRVPVTTRDETGILAEAFNDLTERRARLEAQRKAMVSDIAHELRSPLTNIRGWLEVVRDGVVEPEPALLDSLHEEALVLQRIIDDLQDLAAADAGTLRLHREPLRAGDLFDQVAAVHRVAFDAAGVTLRTEADPAAWLDADPVRMRQALGNLVSNALRHTPADGTVALAARRDGDEVVLTVTDTGPGIAAEDLRHVFERFWRAEKSRSRRTGGSGLGLPIVRHLVAAHGGTAEAGGEPGEGAVLTLRLPATRPPREES</sequence>
<evidence type="ECO:0000256" key="8">
    <source>
        <dbReference type="ARBA" id="ARBA00022989"/>
    </source>
</evidence>
<dbReference type="InterPro" id="IPR003661">
    <property type="entry name" value="HisK_dim/P_dom"/>
</dbReference>
<evidence type="ECO:0000256" key="4">
    <source>
        <dbReference type="ARBA" id="ARBA00022553"/>
    </source>
</evidence>
<dbReference type="InterPro" id="IPR036097">
    <property type="entry name" value="HisK_dim/P_sf"/>
</dbReference>
<evidence type="ECO:0000313" key="14">
    <source>
        <dbReference type="EMBL" id="MER6433597.1"/>
    </source>
</evidence>
<dbReference type="Gene3D" id="1.10.287.130">
    <property type="match status" value="1"/>
</dbReference>
<dbReference type="EC" id="2.7.13.3" evidence="3"/>
<evidence type="ECO:0000256" key="10">
    <source>
        <dbReference type="SAM" id="MobiDB-lite"/>
    </source>
</evidence>
<evidence type="ECO:0000313" key="15">
    <source>
        <dbReference type="Proteomes" id="UP001470023"/>
    </source>
</evidence>
<gene>
    <name evidence="14" type="ORF">ABT272_38630</name>
</gene>
<keyword evidence="7 14" id="KW-0418">Kinase</keyword>
<proteinExistence type="predicted"/>
<dbReference type="SMART" id="SM00387">
    <property type="entry name" value="HATPase_c"/>
    <property type="match status" value="1"/>
</dbReference>
<feature type="domain" description="HAMP" evidence="13">
    <location>
        <begin position="342"/>
        <end position="392"/>
    </location>
</feature>
<dbReference type="PROSITE" id="PS50885">
    <property type="entry name" value="HAMP"/>
    <property type="match status" value="1"/>
</dbReference>
<keyword evidence="9" id="KW-0902">Two-component regulatory system</keyword>
<evidence type="ECO:0000256" key="9">
    <source>
        <dbReference type="ARBA" id="ARBA00023012"/>
    </source>
</evidence>
<dbReference type="CDD" id="cd00082">
    <property type="entry name" value="HisKA"/>
    <property type="match status" value="1"/>
</dbReference>
<dbReference type="SMART" id="SM00304">
    <property type="entry name" value="HAMP"/>
    <property type="match status" value="1"/>
</dbReference>
<protein>
    <recommendedName>
        <fullName evidence="3">histidine kinase</fullName>
        <ecNumber evidence="3">2.7.13.3</ecNumber>
    </recommendedName>
</protein>
<dbReference type="PROSITE" id="PS50109">
    <property type="entry name" value="HIS_KIN"/>
    <property type="match status" value="1"/>
</dbReference>
<dbReference type="EMBL" id="JBEPAZ010000063">
    <property type="protein sequence ID" value="MER6433597.1"/>
    <property type="molecule type" value="Genomic_DNA"/>
</dbReference>
<evidence type="ECO:0000259" key="12">
    <source>
        <dbReference type="PROSITE" id="PS50109"/>
    </source>
</evidence>
<evidence type="ECO:0000256" key="2">
    <source>
        <dbReference type="ARBA" id="ARBA00004236"/>
    </source>
</evidence>
<keyword evidence="4" id="KW-0597">Phosphoprotein</keyword>
<dbReference type="CDD" id="cd06225">
    <property type="entry name" value="HAMP"/>
    <property type="match status" value="1"/>
</dbReference>
<evidence type="ECO:0000256" key="7">
    <source>
        <dbReference type="ARBA" id="ARBA00022777"/>
    </source>
</evidence>
<comment type="caution">
    <text evidence="14">The sequence shown here is derived from an EMBL/GenBank/DDBJ whole genome shotgun (WGS) entry which is preliminary data.</text>
</comment>
<evidence type="ECO:0000256" key="3">
    <source>
        <dbReference type="ARBA" id="ARBA00012438"/>
    </source>
</evidence>
<dbReference type="Pfam" id="PF00512">
    <property type="entry name" value="HisKA"/>
    <property type="match status" value="1"/>
</dbReference>
<comment type="catalytic activity">
    <reaction evidence="1">
        <text>ATP + protein L-histidine = ADP + protein N-phospho-L-histidine.</text>
        <dbReference type="EC" id="2.7.13.3"/>
    </reaction>
</comment>
<dbReference type="CDD" id="cd00075">
    <property type="entry name" value="HATPase"/>
    <property type="match status" value="1"/>
</dbReference>
<organism evidence="14 15">
    <name type="scientific">Streptomyces sp. 900105245</name>
    <dbReference type="NCBI Taxonomy" id="3154379"/>
    <lineage>
        <taxon>Bacteria</taxon>
        <taxon>Bacillati</taxon>
        <taxon>Actinomycetota</taxon>
        <taxon>Actinomycetes</taxon>
        <taxon>Kitasatosporales</taxon>
        <taxon>Streptomycetaceae</taxon>
        <taxon>Streptomyces</taxon>
    </lineage>
</organism>
<keyword evidence="8 11" id="KW-1133">Transmembrane helix</keyword>
<dbReference type="Pfam" id="PF02518">
    <property type="entry name" value="HATPase_c"/>
    <property type="match status" value="1"/>
</dbReference>